<keyword evidence="6" id="KW-0411">Iron-sulfur</keyword>
<dbReference type="GO" id="GO:0051537">
    <property type="term" value="F:2 iron, 2 sulfur cluster binding"/>
    <property type="evidence" value="ECO:0007669"/>
    <property type="project" value="UniProtKB-KW"/>
</dbReference>
<keyword evidence="5" id="KW-0408">Iron</keyword>
<evidence type="ECO:0000256" key="1">
    <source>
        <dbReference type="ARBA" id="ARBA00022630"/>
    </source>
</evidence>
<dbReference type="InterPro" id="IPR039261">
    <property type="entry name" value="FNR_nucleotide-bd"/>
</dbReference>
<sequence>MSETLTVLVDGLFRQGRHNLSVSLVAENGGLLPAWQPGAHIDVHLRAGLVRQYSLTGDSTARHHYHICVARDAQSRGGSHYVHETLRPGQRLTISAPRNLFPLAPAGKVILLAAGIGITPLYAMMQALEAGSVPFALHYYVKQRGDAAFLSALNAPFRHGSCQIWYSDEGHSPRCHLPDELREPAGSTQVYLCGPAGFMTHLQQQALALGWPASQLHTEAFKPAAIGGPASTEETFSVTLARSGQQFTIPADRTIASVLLEQNVAVPLSCEMGMCGACLTRVIEGEVDHRDTVQSAAEKSSSDQAIALCCSRARSAHLLLDM</sequence>
<geneLocation type="plasmid" evidence="9 10">
    <name>unnamed1</name>
</geneLocation>
<dbReference type="SUPFAM" id="SSF54292">
    <property type="entry name" value="2Fe-2S ferredoxin-like"/>
    <property type="match status" value="1"/>
</dbReference>
<dbReference type="InterPro" id="IPR050415">
    <property type="entry name" value="MRET"/>
</dbReference>
<feature type="domain" description="FAD-binding FR-type" evidence="8">
    <location>
        <begin position="1"/>
        <end position="104"/>
    </location>
</feature>
<keyword evidence="9" id="KW-0614">Plasmid</keyword>
<organism evidence="9 10">
    <name type="scientific">Candidatus Pantoea soli</name>
    <dbReference type="NCBI Taxonomy" id="3098669"/>
    <lineage>
        <taxon>Bacteria</taxon>
        <taxon>Pseudomonadati</taxon>
        <taxon>Pseudomonadota</taxon>
        <taxon>Gammaproteobacteria</taxon>
        <taxon>Enterobacterales</taxon>
        <taxon>Erwiniaceae</taxon>
        <taxon>Pantoea</taxon>
    </lineage>
</organism>
<keyword evidence="10" id="KW-1185">Reference proteome</keyword>
<name>A0A518XJ39_9GAMM</name>
<evidence type="ECO:0000256" key="3">
    <source>
        <dbReference type="ARBA" id="ARBA00022723"/>
    </source>
</evidence>
<evidence type="ECO:0000313" key="10">
    <source>
        <dbReference type="Proteomes" id="UP000319411"/>
    </source>
</evidence>
<evidence type="ECO:0000256" key="5">
    <source>
        <dbReference type="ARBA" id="ARBA00023004"/>
    </source>
</evidence>
<keyword evidence="3" id="KW-0479">Metal-binding</keyword>
<dbReference type="Gene3D" id="3.10.20.30">
    <property type="match status" value="1"/>
</dbReference>
<dbReference type="PROSITE" id="PS51384">
    <property type="entry name" value="FAD_FR"/>
    <property type="match status" value="1"/>
</dbReference>
<keyword evidence="1" id="KW-0285">Flavoprotein</keyword>
<proteinExistence type="predicted"/>
<dbReference type="PROSITE" id="PS51085">
    <property type="entry name" value="2FE2S_FER_2"/>
    <property type="match status" value="1"/>
</dbReference>
<dbReference type="Gene3D" id="2.40.30.10">
    <property type="entry name" value="Translation factors"/>
    <property type="match status" value="1"/>
</dbReference>
<dbReference type="InterPro" id="IPR001041">
    <property type="entry name" value="2Fe-2S_ferredoxin-type"/>
</dbReference>
<dbReference type="OrthoDB" id="9796486at2"/>
<dbReference type="AlphaFoldDB" id="A0A518XJ39"/>
<dbReference type="GO" id="GO:0046872">
    <property type="term" value="F:metal ion binding"/>
    <property type="evidence" value="ECO:0007669"/>
    <property type="project" value="UniProtKB-KW"/>
</dbReference>
<dbReference type="InterPro" id="IPR006058">
    <property type="entry name" value="2Fe2S_fd_BS"/>
</dbReference>
<dbReference type="KEGG" id="pdis:D8B20_17740"/>
<dbReference type="PANTHER" id="PTHR47354">
    <property type="entry name" value="NADH OXIDOREDUCTASE HCR"/>
    <property type="match status" value="1"/>
</dbReference>
<dbReference type="EMBL" id="CP032703">
    <property type="protein sequence ID" value="QDY44208.1"/>
    <property type="molecule type" value="Genomic_DNA"/>
</dbReference>
<dbReference type="CDD" id="cd00207">
    <property type="entry name" value="fer2"/>
    <property type="match status" value="1"/>
</dbReference>
<dbReference type="InterPro" id="IPR012675">
    <property type="entry name" value="Beta-grasp_dom_sf"/>
</dbReference>
<dbReference type="GO" id="GO:0016491">
    <property type="term" value="F:oxidoreductase activity"/>
    <property type="evidence" value="ECO:0007669"/>
    <property type="project" value="UniProtKB-KW"/>
</dbReference>
<dbReference type="Gene3D" id="3.40.50.80">
    <property type="entry name" value="Nucleotide-binding domain of ferredoxin-NADP reductase (FNR) module"/>
    <property type="match status" value="1"/>
</dbReference>
<keyword evidence="4" id="KW-0560">Oxidoreductase</keyword>
<accession>A0A518XJ39</accession>
<evidence type="ECO:0000313" key="9">
    <source>
        <dbReference type="EMBL" id="QDY44208.1"/>
    </source>
</evidence>
<dbReference type="SUPFAM" id="SSF52343">
    <property type="entry name" value="Ferredoxin reductase-like, C-terminal NADP-linked domain"/>
    <property type="match status" value="1"/>
</dbReference>
<dbReference type="RefSeq" id="WP_145891612.1">
    <property type="nucleotide sequence ID" value="NZ_CP032703.1"/>
</dbReference>
<dbReference type="Pfam" id="PF00111">
    <property type="entry name" value="Fer2"/>
    <property type="match status" value="1"/>
</dbReference>
<dbReference type="PROSITE" id="PS00197">
    <property type="entry name" value="2FE2S_FER_1"/>
    <property type="match status" value="1"/>
</dbReference>
<dbReference type="CDD" id="cd06185">
    <property type="entry name" value="PDR_like"/>
    <property type="match status" value="1"/>
</dbReference>
<dbReference type="SUPFAM" id="SSF63380">
    <property type="entry name" value="Riboflavin synthase domain-like"/>
    <property type="match status" value="1"/>
</dbReference>
<evidence type="ECO:0000256" key="2">
    <source>
        <dbReference type="ARBA" id="ARBA00022714"/>
    </source>
</evidence>
<evidence type="ECO:0000256" key="6">
    <source>
        <dbReference type="ARBA" id="ARBA00023014"/>
    </source>
</evidence>
<reference evidence="9 10" key="1">
    <citation type="submission" date="2018-10" db="EMBL/GenBank/DDBJ databases">
        <title>Genome Sequencing of Pantoea dispersa DSM 32899.</title>
        <authorList>
            <person name="Nawrath M."/>
            <person name="Ottenheim C."/>
            <person name="Wilm A."/>
            <person name="Zimmermann W."/>
            <person name="Wu J.C."/>
        </authorList>
    </citation>
    <scope>NUCLEOTIDE SEQUENCE [LARGE SCALE GENOMIC DNA]</scope>
    <source>
        <strain evidence="9 10">DSM 32899</strain>
        <plasmid evidence="9 10">unnamed1</plasmid>
    </source>
</reference>
<dbReference type="InterPro" id="IPR017938">
    <property type="entry name" value="Riboflavin_synthase-like_b-brl"/>
</dbReference>
<keyword evidence="2" id="KW-0001">2Fe-2S</keyword>
<protein>
    <submittedName>
        <fullName evidence="9">Oxidoreductase</fullName>
    </submittedName>
</protein>
<dbReference type="InterPro" id="IPR017927">
    <property type="entry name" value="FAD-bd_FR_type"/>
</dbReference>
<dbReference type="Proteomes" id="UP000319411">
    <property type="component" value="Plasmid unnamed1"/>
</dbReference>
<gene>
    <name evidence="9" type="ORF">D8B20_17740</name>
</gene>
<evidence type="ECO:0000259" key="7">
    <source>
        <dbReference type="PROSITE" id="PS51085"/>
    </source>
</evidence>
<evidence type="ECO:0000259" key="8">
    <source>
        <dbReference type="PROSITE" id="PS51384"/>
    </source>
</evidence>
<evidence type="ECO:0000256" key="4">
    <source>
        <dbReference type="ARBA" id="ARBA00023002"/>
    </source>
</evidence>
<dbReference type="PRINTS" id="PR00409">
    <property type="entry name" value="PHDIOXRDTASE"/>
</dbReference>
<dbReference type="InterPro" id="IPR036010">
    <property type="entry name" value="2Fe-2S_ferredoxin-like_sf"/>
</dbReference>
<dbReference type="PANTHER" id="PTHR47354:SF1">
    <property type="entry name" value="CARNITINE MONOOXYGENASE REDUCTASE SUBUNIT"/>
    <property type="match status" value="1"/>
</dbReference>
<feature type="domain" description="2Fe-2S ferredoxin-type" evidence="7">
    <location>
        <begin position="236"/>
        <end position="322"/>
    </location>
</feature>